<dbReference type="GO" id="GO:0005811">
    <property type="term" value="C:lipid droplet"/>
    <property type="evidence" value="ECO:0007669"/>
    <property type="project" value="InterPro"/>
</dbReference>
<proteinExistence type="inferred from homology"/>
<dbReference type="PROSITE" id="PS01074">
    <property type="entry name" value="TERPENE_SYNTHASES"/>
    <property type="match status" value="1"/>
</dbReference>
<accession>A0A067KL72</accession>
<sequence>MWRLRVAEGGNDPYIYSTNNFLGRQIWEFDSDAGNPEEREGVEKSRQNYWNNRFQIKPSSDLLWQFQFLREKKFKQTIPQVKLQDGEEITYENATAALRRSVHLFSALQASDGHWPAENSGPLFYFPPLVFSLYVTGHLNTVFSAEHRKEILRYIYCHQNEDGGWGLHIEGHSSMFCTVLNYICMRILGNGRDGGKDNACERGRKWILDHGGATAISSWGKTWLSILGMYEWDGSNPMPPEFWACPIIVPLHPAKMMCYCRLTYVPMSYLYGKRFVGPITSLILQIREEIYNEPYNKINWKNEDNYYPHPMIQKLLWDALYIFSEPLFTIWPFNKLREKALKITMDHIHYEDENSRYITIGCVEKPLNMLACWVEDPNGDAFKKHLARILDYIWVGEDGIKMQSFGSQVWDTSLALQALMASNLCDEIGPTLKEGHNFIKNSQVTENPSGDFKRMFRHTSKGAWTFSDKDHGWQVSDTTAEGLKCCLLFSMMPSEIVGEKMDAIKLYDSVNVLLSLQSENGGFSAWEPAGERLWLEWLNPVEFIEDLVIEHDYLDTARSQLPKTNKKWSPRYVECTSSSIQALVLFSTLYPEQRNREINNSIVNAVRFIEDIQKPDGSWYGNWGICFMYGTWFALKGLAAAGRTYENCPAIQKGVDFLLKSQRDDGGWAESYLSCPKKVYVPYEGDRSNLVQTAWAMMGLIHGGQVKRDPMPLHRAAKLLINSQTELGDFPQQGQSGVFMRNCMLHYALYRNTFPIWALAEYRLHVLLPSEKT</sequence>
<dbReference type="PANTHER" id="PTHR11764">
    <property type="entry name" value="TERPENE CYCLASE/MUTASE FAMILY MEMBER"/>
    <property type="match status" value="1"/>
</dbReference>
<gene>
    <name evidence="7" type="ORF">JCGZ_06062</name>
</gene>
<dbReference type="NCBIfam" id="TIGR01787">
    <property type="entry name" value="squalene_cyclas"/>
    <property type="match status" value="1"/>
</dbReference>
<name>A0A067KL72_JATCU</name>
<dbReference type="InterPro" id="IPR008930">
    <property type="entry name" value="Terpenoid_cyclase/PrenylTrfase"/>
</dbReference>
<evidence type="ECO:0000259" key="5">
    <source>
        <dbReference type="Pfam" id="PF13243"/>
    </source>
</evidence>
<feature type="domain" description="Squalene cyclase C-terminal" evidence="5">
    <location>
        <begin position="596"/>
        <end position="763"/>
    </location>
</feature>
<evidence type="ECO:0000313" key="8">
    <source>
        <dbReference type="Proteomes" id="UP000027138"/>
    </source>
</evidence>
<dbReference type="Proteomes" id="UP000027138">
    <property type="component" value="Unassembled WGS sequence"/>
</dbReference>
<evidence type="ECO:0000259" key="6">
    <source>
        <dbReference type="Pfam" id="PF13249"/>
    </source>
</evidence>
<dbReference type="CDD" id="cd02892">
    <property type="entry name" value="SQCY_1"/>
    <property type="match status" value="1"/>
</dbReference>
<dbReference type="InterPro" id="IPR032697">
    <property type="entry name" value="SQ_cyclase_N"/>
</dbReference>
<keyword evidence="8" id="KW-1185">Reference proteome</keyword>
<dbReference type="SFLD" id="SFLDG01016">
    <property type="entry name" value="Prenyltransferase_Like_2"/>
    <property type="match status" value="1"/>
</dbReference>
<dbReference type="GO" id="GO:0042300">
    <property type="term" value="F:beta-amyrin synthase activity"/>
    <property type="evidence" value="ECO:0007669"/>
    <property type="project" value="TreeGrafter"/>
</dbReference>
<feature type="domain" description="Squalene cyclase C-terminal" evidence="5">
    <location>
        <begin position="407"/>
        <end position="529"/>
    </location>
</feature>
<dbReference type="AlphaFoldDB" id="A0A067KL72"/>
<dbReference type="EMBL" id="KK914415">
    <property type="protein sequence ID" value="KDP37006.1"/>
    <property type="molecule type" value="Genomic_DNA"/>
</dbReference>
<dbReference type="Pfam" id="PF13243">
    <property type="entry name" value="SQHop_cyclase_C"/>
    <property type="match status" value="2"/>
</dbReference>
<dbReference type="InterPro" id="IPR032696">
    <property type="entry name" value="SQ_cyclase_C"/>
</dbReference>
<feature type="domain" description="Squalene cyclase N-terminal" evidence="6">
    <location>
        <begin position="100"/>
        <end position="352"/>
    </location>
</feature>
<evidence type="ECO:0000256" key="2">
    <source>
        <dbReference type="ARBA" id="ARBA00022737"/>
    </source>
</evidence>
<dbReference type="FunFam" id="1.50.10.20:FF:000002">
    <property type="entry name" value="Terpene cyclase/mutase family member"/>
    <property type="match status" value="1"/>
</dbReference>
<dbReference type="PANTHER" id="PTHR11764:SF48">
    <property type="entry name" value="TERPENE CYCLASE_MUTASE FAMILY MEMBER"/>
    <property type="match status" value="1"/>
</dbReference>
<dbReference type="STRING" id="180498.A0A067KL72"/>
<comment type="similarity">
    <text evidence="1 4">Belongs to the terpene cyclase/mutase family.</text>
</comment>
<protein>
    <recommendedName>
        <fullName evidence="4">Terpene cyclase/mutase family member</fullName>
        <ecNumber evidence="4">5.4.99.-</ecNumber>
    </recommendedName>
</protein>
<dbReference type="GO" id="GO:0016104">
    <property type="term" value="P:triterpenoid biosynthetic process"/>
    <property type="evidence" value="ECO:0007669"/>
    <property type="project" value="InterPro"/>
</dbReference>
<dbReference type="InterPro" id="IPR002365">
    <property type="entry name" value="Terpene_synthase_CS"/>
</dbReference>
<keyword evidence="3 4" id="KW-0413">Isomerase</keyword>
<dbReference type="InterPro" id="IPR018333">
    <property type="entry name" value="Squalene_cyclase"/>
</dbReference>
<dbReference type="EC" id="5.4.99.-" evidence="4"/>
<evidence type="ECO:0000313" key="7">
    <source>
        <dbReference type="EMBL" id="KDP37006.1"/>
    </source>
</evidence>
<keyword evidence="2" id="KW-0677">Repeat</keyword>
<dbReference type="SUPFAM" id="SSF48239">
    <property type="entry name" value="Terpenoid cyclases/Protein prenyltransferases"/>
    <property type="match status" value="2"/>
</dbReference>
<organism evidence="7 8">
    <name type="scientific">Jatropha curcas</name>
    <name type="common">Barbados nut</name>
    <dbReference type="NCBI Taxonomy" id="180498"/>
    <lineage>
        <taxon>Eukaryota</taxon>
        <taxon>Viridiplantae</taxon>
        <taxon>Streptophyta</taxon>
        <taxon>Embryophyta</taxon>
        <taxon>Tracheophyta</taxon>
        <taxon>Spermatophyta</taxon>
        <taxon>Magnoliopsida</taxon>
        <taxon>eudicotyledons</taxon>
        <taxon>Gunneridae</taxon>
        <taxon>Pentapetalae</taxon>
        <taxon>rosids</taxon>
        <taxon>fabids</taxon>
        <taxon>Malpighiales</taxon>
        <taxon>Euphorbiaceae</taxon>
        <taxon>Crotonoideae</taxon>
        <taxon>Jatropheae</taxon>
        <taxon>Jatropha</taxon>
    </lineage>
</organism>
<dbReference type="Pfam" id="PF13249">
    <property type="entry name" value="SQHop_cyclase_N"/>
    <property type="match status" value="1"/>
</dbReference>
<dbReference type="Gene3D" id="1.50.10.20">
    <property type="match status" value="2"/>
</dbReference>
<evidence type="ECO:0000256" key="1">
    <source>
        <dbReference type="ARBA" id="ARBA00009755"/>
    </source>
</evidence>
<reference evidence="7 8" key="1">
    <citation type="journal article" date="2014" name="PLoS ONE">
        <title>Global Analysis of Gene Expression Profiles in Physic Nut (Jatropha curcas L.) Seedlings Exposed to Salt Stress.</title>
        <authorList>
            <person name="Zhang L."/>
            <person name="Zhang C."/>
            <person name="Wu P."/>
            <person name="Chen Y."/>
            <person name="Li M."/>
            <person name="Jiang H."/>
            <person name="Wu G."/>
        </authorList>
    </citation>
    <scope>NUCLEOTIDE SEQUENCE [LARGE SCALE GENOMIC DNA]</scope>
    <source>
        <strain evidence="8">cv. GZQX0401</strain>
        <tissue evidence="7">Young leaves</tissue>
    </source>
</reference>
<dbReference type="OrthoDB" id="21502at2759"/>
<evidence type="ECO:0000256" key="3">
    <source>
        <dbReference type="ARBA" id="ARBA00023235"/>
    </source>
</evidence>
<evidence type="ECO:0000256" key="4">
    <source>
        <dbReference type="RuleBase" id="RU362003"/>
    </source>
</evidence>